<evidence type="ECO:0000313" key="2">
    <source>
        <dbReference type="EMBL" id="OPB45487.1"/>
    </source>
</evidence>
<organism evidence="2 3">
    <name type="scientific">Trichoderma guizhouense</name>
    <dbReference type="NCBI Taxonomy" id="1491466"/>
    <lineage>
        <taxon>Eukaryota</taxon>
        <taxon>Fungi</taxon>
        <taxon>Dikarya</taxon>
        <taxon>Ascomycota</taxon>
        <taxon>Pezizomycotina</taxon>
        <taxon>Sordariomycetes</taxon>
        <taxon>Hypocreomycetidae</taxon>
        <taxon>Hypocreales</taxon>
        <taxon>Hypocreaceae</taxon>
        <taxon>Trichoderma</taxon>
    </lineage>
</organism>
<reference evidence="2 3" key="1">
    <citation type="submission" date="2016-04" db="EMBL/GenBank/DDBJ databases">
        <title>Multiple horizontal gene transfer events from other fungi enriched the ability of the initially mycotrophic fungus Trichoderma (Ascomycota) to feed on dead plant biomass.</title>
        <authorList>
            <person name="Atanasova L."/>
            <person name="Chenthamara K."/>
            <person name="Zhang J."/>
            <person name="Grujic M."/>
            <person name="Henrissat B."/>
            <person name="Kuo A."/>
            <person name="Aertz A."/>
            <person name="Salamov A."/>
            <person name="Lipzen A."/>
            <person name="Labutti K."/>
            <person name="Barry K."/>
            <person name="Miao Y."/>
            <person name="Rahimi M.J."/>
            <person name="Shen Q."/>
            <person name="Grigoriev I.V."/>
            <person name="Kubicek C.P."/>
            <person name="Druzhinina I.S."/>
        </authorList>
    </citation>
    <scope>NUCLEOTIDE SEQUENCE [LARGE SCALE GENOMIC DNA]</scope>
    <source>
        <strain evidence="2 3">NJAU 4742</strain>
    </source>
</reference>
<comment type="caution">
    <text evidence="2">The sequence shown here is derived from an EMBL/GenBank/DDBJ whole genome shotgun (WGS) entry which is preliminary data.</text>
</comment>
<protein>
    <recommendedName>
        <fullName evidence="1">DUF6546 domain-containing protein</fullName>
    </recommendedName>
</protein>
<evidence type="ECO:0000313" key="3">
    <source>
        <dbReference type="Proteomes" id="UP000191004"/>
    </source>
</evidence>
<dbReference type="Pfam" id="PF20183">
    <property type="entry name" value="DUF6546"/>
    <property type="match status" value="1"/>
</dbReference>
<dbReference type="Proteomes" id="UP000191004">
    <property type="component" value="Unassembled WGS sequence"/>
</dbReference>
<keyword evidence="3" id="KW-1185">Reference proteome</keyword>
<evidence type="ECO:0000259" key="1">
    <source>
        <dbReference type="Pfam" id="PF20183"/>
    </source>
</evidence>
<sequence length="471" mass="54158">MAPIILTPELIQRIIYFLIRDWTRDGHPLRRGVGEYAAVSPPWQDTIERRTFAMLYLDLERLSEISSIVTSRRRRYVREILLEVVLPWPGPRQNPEKDKEKLRNNRALQATFEAFLQSLSQWSADELHPGGIGLRVFAPLPVEKRLDSPSWRHERGPMWKRRYAESVLELTDPARIAQHPPVVAISEIKIDRPSFEDRHISAVAICTLLAKLPAAKQVHVNWWKWRRFSRMRTDLADALSRINHTIDDFDICDDSYSSMSRSQVPPATTLSSEGEDGLSRAFHILSQRLKTLYIDGIIVSDELFFPRTLSVHMAEPLWERLVTFHLCYPPVTPSGEWLFVPDPNASDDSEDENYMDNDWMSTTSSQEPRSDRCIATPAMQQFYIAAGRAALQMPALEDMTLVAGLDVGLGVDDEFWHKFWYHAERSTAEALWTSNSGFVPDDDVLECWRKVPRKYLKGELEVEISSDPNAV</sequence>
<dbReference type="InterPro" id="IPR046676">
    <property type="entry name" value="DUF6546"/>
</dbReference>
<accession>A0A1T3CWM7</accession>
<gene>
    <name evidence="2" type="ORF">A0O28_0076970</name>
</gene>
<dbReference type="AlphaFoldDB" id="A0A1T3CWM7"/>
<name>A0A1T3CWM7_9HYPO</name>
<proteinExistence type="predicted"/>
<feature type="domain" description="DUF6546" evidence="1">
    <location>
        <begin position="377"/>
        <end position="464"/>
    </location>
</feature>
<dbReference type="EMBL" id="LVVK01000005">
    <property type="protein sequence ID" value="OPB45487.1"/>
    <property type="molecule type" value="Genomic_DNA"/>
</dbReference>